<dbReference type="InterPro" id="IPR010280">
    <property type="entry name" value="U5_MeTrfase_fam"/>
</dbReference>
<dbReference type="Gene3D" id="2.40.50.1070">
    <property type="match status" value="1"/>
</dbReference>
<evidence type="ECO:0000256" key="1">
    <source>
        <dbReference type="ARBA" id="ARBA00022603"/>
    </source>
</evidence>
<comment type="similarity">
    <text evidence="4">Belongs to the class I-like SAM-binding methyltransferase superfamily. RNA M5U methyltransferase family.</text>
</comment>
<feature type="active site" description="Nucleophile" evidence="4">
    <location>
        <position position="379"/>
    </location>
</feature>
<evidence type="ECO:0000256" key="5">
    <source>
        <dbReference type="PROSITE-ProRule" id="PRU10015"/>
    </source>
</evidence>
<dbReference type="RefSeq" id="WP_237382098.1">
    <property type="nucleotide sequence ID" value="NZ_CP071793.1"/>
</dbReference>
<dbReference type="Proteomes" id="UP000663929">
    <property type="component" value="Chromosome"/>
</dbReference>
<feature type="binding site" evidence="4">
    <location>
        <position position="304"/>
    </location>
    <ligand>
        <name>S-adenosyl-L-methionine</name>
        <dbReference type="ChEBI" id="CHEBI:59789"/>
    </ligand>
</feature>
<dbReference type="InterPro" id="IPR012340">
    <property type="entry name" value="NA-bd_OB-fold"/>
</dbReference>
<feature type="region of interest" description="Disordered" evidence="6">
    <location>
        <begin position="319"/>
        <end position="338"/>
    </location>
</feature>
<sequence>MDAEIIDIEKLLNNGCGMARDSSGAIVFVPGALPGERYNLTEAVRKKGVQWAIKRERVRTSEARITPACPHAGPCGGCQLLHVHPEAEAGLKSEFVNDALARIGKLANVPLQIHSFSREASRFRGKFHANGGFLGFYGEGSRIIETIRVCHVLPDALTDLLPTMREWSQKAHFKGEIHFAVAPDSHEVLLDWVGREAQKGKLLSLLKRSEPSLAGIRYRGSRGKTKWQRGKTSLTFVWNGLEANIEADQFFQMNPASWPLFFGMVRRFQETYRPDCIWDVHAGSGFLSSALDLPNGGTTLLATEPDPRAFANLQGHFPSSKTSSHHVRHSTAEQALAEPDFPHHRAQALILDPPRTGLEPGLKQYLLESGPPSLLYFSCDQATFARDLRELSETYALAGPLHVMNVCPGTLRMETATTLVRRNS</sequence>
<dbReference type="AlphaFoldDB" id="A0A8A4TSG5"/>
<keyword evidence="3 4" id="KW-0949">S-adenosyl-L-methionine</keyword>
<dbReference type="KEGG" id="scor:J3U87_05900"/>
<keyword evidence="1 4" id="KW-0489">Methyltransferase</keyword>
<reference evidence="7" key="1">
    <citation type="submission" date="2021-03" db="EMBL/GenBank/DDBJ databases">
        <title>Acanthopleuribacteraceae sp. M133.</title>
        <authorList>
            <person name="Wang G."/>
        </authorList>
    </citation>
    <scope>NUCLEOTIDE SEQUENCE</scope>
    <source>
        <strain evidence="7">M133</strain>
    </source>
</reference>
<keyword evidence="8" id="KW-1185">Reference proteome</keyword>
<dbReference type="PANTHER" id="PTHR11061:SF30">
    <property type="entry name" value="TRNA (URACIL(54)-C(5))-METHYLTRANSFERASE"/>
    <property type="match status" value="1"/>
</dbReference>
<evidence type="ECO:0000313" key="7">
    <source>
        <dbReference type="EMBL" id="QTD51988.1"/>
    </source>
</evidence>
<dbReference type="GO" id="GO:0070041">
    <property type="term" value="F:rRNA (uridine-C5-)-methyltransferase activity"/>
    <property type="evidence" value="ECO:0007669"/>
    <property type="project" value="TreeGrafter"/>
</dbReference>
<dbReference type="PANTHER" id="PTHR11061">
    <property type="entry name" value="RNA M5U METHYLTRANSFERASE"/>
    <property type="match status" value="1"/>
</dbReference>
<evidence type="ECO:0000256" key="4">
    <source>
        <dbReference type="PROSITE-ProRule" id="PRU01024"/>
    </source>
</evidence>
<dbReference type="PROSITE" id="PS51687">
    <property type="entry name" value="SAM_MT_RNA_M5U"/>
    <property type="match status" value="1"/>
</dbReference>
<comment type="caution">
    <text evidence="4">Lacks conserved residue(s) required for the propagation of feature annotation.</text>
</comment>
<dbReference type="EMBL" id="CP071793">
    <property type="protein sequence ID" value="QTD51988.1"/>
    <property type="molecule type" value="Genomic_DNA"/>
</dbReference>
<dbReference type="Gene3D" id="2.40.50.140">
    <property type="entry name" value="Nucleic acid-binding proteins"/>
    <property type="match status" value="1"/>
</dbReference>
<organism evidence="7 8">
    <name type="scientific">Sulfidibacter corallicola</name>
    <dbReference type="NCBI Taxonomy" id="2818388"/>
    <lineage>
        <taxon>Bacteria</taxon>
        <taxon>Pseudomonadati</taxon>
        <taxon>Acidobacteriota</taxon>
        <taxon>Holophagae</taxon>
        <taxon>Acanthopleuribacterales</taxon>
        <taxon>Acanthopleuribacteraceae</taxon>
        <taxon>Sulfidibacter</taxon>
    </lineage>
</organism>
<protein>
    <submittedName>
        <fullName evidence="7">Class I SAM-dependent RNA methyltransferase</fullName>
    </submittedName>
</protein>
<evidence type="ECO:0000256" key="3">
    <source>
        <dbReference type="ARBA" id="ARBA00022691"/>
    </source>
</evidence>
<feature type="binding site" evidence="4">
    <location>
        <position position="252"/>
    </location>
    <ligand>
        <name>S-adenosyl-L-methionine</name>
        <dbReference type="ChEBI" id="CHEBI:59789"/>
    </ligand>
</feature>
<dbReference type="SUPFAM" id="SSF53335">
    <property type="entry name" value="S-adenosyl-L-methionine-dependent methyltransferases"/>
    <property type="match status" value="1"/>
</dbReference>
<evidence type="ECO:0000256" key="6">
    <source>
        <dbReference type="SAM" id="MobiDB-lite"/>
    </source>
</evidence>
<name>A0A8A4TSG5_SULCO</name>
<dbReference type="InterPro" id="IPR029063">
    <property type="entry name" value="SAM-dependent_MTases_sf"/>
</dbReference>
<proteinExistence type="inferred from homology"/>
<feature type="binding site" evidence="4">
    <location>
        <position position="352"/>
    </location>
    <ligand>
        <name>S-adenosyl-L-methionine</name>
        <dbReference type="ChEBI" id="CHEBI:59789"/>
    </ligand>
</feature>
<gene>
    <name evidence="7" type="ORF">J3U87_05900</name>
</gene>
<keyword evidence="2 4" id="KW-0808">Transferase</keyword>
<evidence type="ECO:0000256" key="2">
    <source>
        <dbReference type="ARBA" id="ARBA00022679"/>
    </source>
</evidence>
<accession>A0A8A4TSG5</accession>
<dbReference type="InterPro" id="IPR030390">
    <property type="entry name" value="MeTrfase_TrmA_AS"/>
</dbReference>
<feature type="active site" evidence="5">
    <location>
        <position position="379"/>
    </location>
</feature>
<evidence type="ECO:0000313" key="8">
    <source>
        <dbReference type="Proteomes" id="UP000663929"/>
    </source>
</evidence>
<dbReference type="Gene3D" id="3.40.50.150">
    <property type="entry name" value="Vaccinia Virus protein VP39"/>
    <property type="match status" value="1"/>
</dbReference>
<dbReference type="PROSITE" id="PS01230">
    <property type="entry name" value="TRMA_1"/>
    <property type="match status" value="1"/>
</dbReference>
<dbReference type="GO" id="GO:0070475">
    <property type="term" value="P:rRNA base methylation"/>
    <property type="evidence" value="ECO:0007669"/>
    <property type="project" value="TreeGrafter"/>
</dbReference>